<keyword evidence="4" id="KW-1185">Reference proteome</keyword>
<dbReference type="RefSeq" id="WP_220756711.1">
    <property type="nucleotide sequence ID" value="NZ_BPEU01000010.1"/>
</dbReference>
<feature type="domain" description="DUF4382" evidence="2">
    <location>
        <begin position="35"/>
        <end position="170"/>
    </location>
</feature>
<accession>A0ABQ4NYD4</accession>
<feature type="region of interest" description="Disordered" evidence="1">
    <location>
        <begin position="302"/>
        <end position="325"/>
    </location>
</feature>
<evidence type="ECO:0000313" key="4">
    <source>
        <dbReference type="Proteomes" id="UP000773469"/>
    </source>
</evidence>
<organism evidence="3 4">
    <name type="scientific">Shewanella colwelliana</name>
    <name type="common">Alteromonas colwelliana</name>
    <dbReference type="NCBI Taxonomy" id="23"/>
    <lineage>
        <taxon>Bacteria</taxon>
        <taxon>Pseudomonadati</taxon>
        <taxon>Pseudomonadota</taxon>
        <taxon>Gammaproteobacteria</taxon>
        <taxon>Alteromonadales</taxon>
        <taxon>Shewanellaceae</taxon>
        <taxon>Shewanella</taxon>
    </lineage>
</organism>
<feature type="compositionally biased region" description="Gly residues" evidence="1">
    <location>
        <begin position="316"/>
        <end position="325"/>
    </location>
</feature>
<evidence type="ECO:0000259" key="2">
    <source>
        <dbReference type="Pfam" id="PF14321"/>
    </source>
</evidence>
<gene>
    <name evidence="3" type="ORF">TUM3794_16400</name>
</gene>
<proteinExistence type="predicted"/>
<evidence type="ECO:0000313" key="3">
    <source>
        <dbReference type="EMBL" id="GIU39894.1"/>
    </source>
</evidence>
<evidence type="ECO:0000256" key="1">
    <source>
        <dbReference type="SAM" id="MobiDB-lite"/>
    </source>
</evidence>
<dbReference type="Pfam" id="PF14321">
    <property type="entry name" value="DUF4382"/>
    <property type="match status" value="1"/>
</dbReference>
<name>A0ABQ4NYD4_SHECO</name>
<reference evidence="3 4" key="1">
    <citation type="submission" date="2021-05" db="EMBL/GenBank/DDBJ databases">
        <title>Molecular characterization for Shewanella algae harboring chromosomal blaOXA-55-like strains isolated from clinical and environment sample.</title>
        <authorList>
            <person name="Ohama Y."/>
            <person name="Aoki K."/>
            <person name="Harada S."/>
            <person name="Moriya K."/>
            <person name="Ishii Y."/>
            <person name="Tateda K."/>
        </authorList>
    </citation>
    <scope>NUCLEOTIDE SEQUENCE [LARGE SCALE GENOMIC DNA]</scope>
    <source>
        <strain evidence="3 4">MBTL60-118</strain>
    </source>
</reference>
<dbReference type="Proteomes" id="UP000773469">
    <property type="component" value="Unassembled WGS sequence"/>
</dbReference>
<dbReference type="EMBL" id="BPEU01000010">
    <property type="protein sequence ID" value="GIU39894.1"/>
    <property type="molecule type" value="Genomic_DNA"/>
</dbReference>
<dbReference type="InterPro" id="IPR025491">
    <property type="entry name" value="DUF4382"/>
</dbReference>
<protein>
    <recommendedName>
        <fullName evidence="2">DUF4382 domain-containing protein</fullName>
    </recommendedName>
</protein>
<comment type="caution">
    <text evidence="3">The sequence shown here is derived from an EMBL/GenBank/DDBJ whole genome shotgun (WGS) entry which is preliminary data.</text>
</comment>
<dbReference type="PROSITE" id="PS51257">
    <property type="entry name" value="PROKAR_LIPOPROTEIN"/>
    <property type="match status" value="1"/>
</dbReference>
<sequence length="325" mass="35801">MRTLHLVPLLIPTIMLSACGGSDNSAPPHSEPAVGLVNIAISDSPMSQVSKVELVLDKLIMTDEHGTVHQHDMAQHRFNLLDFQGMQSHNVISNLELPAGHYHDVHFSLINGDQSEGCAIENGQGRQPLIVEDNHLPLHDFRLSEHENLFLTMEIGLYQSMHFSDNQYHLNHDGIYSVDKREMGHLIGEMDPQWIADCETAHADKVPLGGQFYHMAYLYQNSLANLTQMADMSPARNDGKFSPVTVAPLHQDMNGDWSFAMGYLPAGDYRVAYTCLGHLDDPATDDLSQGTFSLFEDAGSVTVDDNGQETRHQCGNGHGGHGGHG</sequence>